<organism evidence="1 2">
    <name type="scientific">Sedimenticola thiotaurini</name>
    <dbReference type="NCBI Taxonomy" id="1543721"/>
    <lineage>
        <taxon>Bacteria</taxon>
        <taxon>Pseudomonadati</taxon>
        <taxon>Pseudomonadota</taxon>
        <taxon>Gammaproteobacteria</taxon>
        <taxon>Chromatiales</taxon>
        <taxon>Sedimenticolaceae</taxon>
        <taxon>Sedimenticola</taxon>
    </lineage>
</organism>
<dbReference type="Proteomes" id="UP000034410">
    <property type="component" value="Chromosome"/>
</dbReference>
<name>A0A0F7JZ64_9GAMM</name>
<dbReference type="RefSeq" id="WP_046859101.1">
    <property type="nucleotide sequence ID" value="NZ_CP011412.1"/>
</dbReference>
<proteinExistence type="predicted"/>
<gene>
    <name evidence="1" type="ORF">AAY24_07125</name>
</gene>
<dbReference type="OrthoDB" id="6892207at2"/>
<evidence type="ECO:0000313" key="2">
    <source>
        <dbReference type="Proteomes" id="UP000034410"/>
    </source>
</evidence>
<evidence type="ECO:0008006" key="3">
    <source>
        <dbReference type="Google" id="ProtNLM"/>
    </source>
</evidence>
<accession>A0A0F7JZ64</accession>
<sequence length="110" mass="12518">MAFITMVKKLGRDGQPCAKCRDVEARMRREGLFEQIDRVVVAQEGDLDSEGMRLAQIYQVERAPFFLVADSNGDVQIYTVYFKLLREVLRPAETKRSIPPGPLFNPSLVN</sequence>
<keyword evidence="2" id="KW-1185">Reference proteome</keyword>
<dbReference type="KEGG" id="seds:AAY24_07125"/>
<dbReference type="EMBL" id="CP011412">
    <property type="protein sequence ID" value="AKH20165.1"/>
    <property type="molecule type" value="Genomic_DNA"/>
</dbReference>
<protein>
    <recommendedName>
        <fullName evidence="3">Thioredoxin-like fold domain-containing protein</fullName>
    </recommendedName>
</protein>
<reference evidence="1 2" key="1">
    <citation type="journal article" date="2015" name="Genome Announc.">
        <title>Complete Genome Sequence of Sedimenticola thiotaurini Strain SIP-G1, a Polyphosphate- and Polyhydroxyalkanoate-Accumulating Sulfur-Oxidizing Gammaproteobacterium Isolated from Salt Marsh Sediments.</title>
        <authorList>
            <person name="Flood B.E."/>
            <person name="Jones D.S."/>
            <person name="Bailey J.V."/>
        </authorList>
    </citation>
    <scope>NUCLEOTIDE SEQUENCE [LARGE SCALE GENOMIC DNA]</scope>
    <source>
        <strain evidence="1 2">SIP-G1</strain>
    </source>
</reference>
<dbReference type="AlphaFoldDB" id="A0A0F7JZ64"/>
<evidence type="ECO:0000313" key="1">
    <source>
        <dbReference type="EMBL" id="AKH20165.1"/>
    </source>
</evidence>